<keyword evidence="9" id="KW-1185">Reference proteome</keyword>
<dbReference type="PROSITE" id="PS51387">
    <property type="entry name" value="FAD_PCMH"/>
    <property type="match status" value="1"/>
</dbReference>
<protein>
    <submittedName>
        <fullName evidence="8">FAD/FMN-containing dehydrogenase</fullName>
    </submittedName>
</protein>
<evidence type="ECO:0000256" key="1">
    <source>
        <dbReference type="ARBA" id="ARBA00001974"/>
    </source>
</evidence>
<dbReference type="InterPro" id="IPR016166">
    <property type="entry name" value="FAD-bd_PCMH"/>
</dbReference>
<dbReference type="PANTHER" id="PTHR42973">
    <property type="entry name" value="BINDING OXIDOREDUCTASE, PUTATIVE (AFU_ORTHOLOGUE AFUA_1G17690)-RELATED"/>
    <property type="match status" value="1"/>
</dbReference>
<name>A0ABS0JW25_9ACTN</name>
<proteinExistence type="inferred from homology"/>
<dbReference type="InterPro" id="IPR036318">
    <property type="entry name" value="FAD-bd_PCMH-like_sf"/>
</dbReference>
<reference evidence="8 9" key="1">
    <citation type="submission" date="2020-11" db="EMBL/GenBank/DDBJ databases">
        <title>Sequencing the genomes of 1000 actinobacteria strains.</title>
        <authorList>
            <person name="Klenk H.-P."/>
        </authorList>
    </citation>
    <scope>NUCLEOTIDE SEQUENCE [LARGE SCALE GENOMIC DNA]</scope>
    <source>
        <strain evidence="8 9">DSM 101695</strain>
    </source>
</reference>
<keyword evidence="4" id="KW-0274">FAD</keyword>
<evidence type="ECO:0000256" key="4">
    <source>
        <dbReference type="ARBA" id="ARBA00022827"/>
    </source>
</evidence>
<dbReference type="InterPro" id="IPR006094">
    <property type="entry name" value="Oxid_FAD_bind_N"/>
</dbReference>
<dbReference type="RefSeq" id="WP_196919708.1">
    <property type="nucleotide sequence ID" value="NZ_JADOTY010000001.1"/>
</dbReference>
<comment type="similarity">
    <text evidence="2">Belongs to the oxygen-dependent FAD-linked oxidoreductase family.</text>
</comment>
<evidence type="ECO:0000256" key="5">
    <source>
        <dbReference type="ARBA" id="ARBA00023002"/>
    </source>
</evidence>
<dbReference type="Pfam" id="PF01565">
    <property type="entry name" value="FAD_binding_4"/>
    <property type="match status" value="1"/>
</dbReference>
<comment type="cofactor">
    <cofactor evidence="1">
        <name>FAD</name>
        <dbReference type="ChEBI" id="CHEBI:57692"/>
    </cofactor>
</comment>
<evidence type="ECO:0000313" key="8">
    <source>
        <dbReference type="EMBL" id="MBG6100558.1"/>
    </source>
</evidence>
<keyword evidence="5" id="KW-0560">Oxidoreductase</keyword>
<evidence type="ECO:0000259" key="7">
    <source>
        <dbReference type="PROSITE" id="PS51387"/>
    </source>
</evidence>
<evidence type="ECO:0000256" key="2">
    <source>
        <dbReference type="ARBA" id="ARBA00005466"/>
    </source>
</evidence>
<sequence>MSTAMARVPDSLRGQIVTPGDRRYAQLRSTYTRSASPAAVLLPKTTAQVVDALRYAREQRLPIAVRSGGHGLSGASSNNGGVVIDLSMLNRVQVIDERAGLVRVEAGARWANVAKALAPYGLVISSGDYGGVGVGGLATGGGVGWLVRAHGLTIDRVRAVEVVLADGTLVRADADHEPELFWLVRGAGAGAGIVVAFEIEAAEQRNVGVAQLVVEAHPDGRTVREWTSYLAHAPRELSAAAVVFAEGRSVLMSITAVVAAESLRRARPAVEPLLAIGKVLEHRTDLLPYPTLVPTAHLNPNVGQQRGTTTNGLFAALDDAGARAVTRAVTGPGRAVIQLRSLGGAVNDVASDATAYPHRHQDTLIVASVFPPQADSALNVAWRAAGARADGAYVNFESRPDPAAFARIYPGETGARVRRLWKRYDPDGVFRSALLTGQANRAGQANRSSQGARSNGAGQADRTGQGSRAGRSGQPHRRRR</sequence>
<dbReference type="Gene3D" id="3.40.462.20">
    <property type="match status" value="1"/>
</dbReference>
<accession>A0ABS0JW25</accession>
<dbReference type="Gene3D" id="3.30.43.10">
    <property type="entry name" value="Uridine Diphospho-n-acetylenolpyruvylglucosamine Reductase, domain 2"/>
    <property type="match status" value="1"/>
</dbReference>
<evidence type="ECO:0000313" key="9">
    <source>
        <dbReference type="Proteomes" id="UP000631791"/>
    </source>
</evidence>
<dbReference type="EMBL" id="JADOTY010000001">
    <property type="protein sequence ID" value="MBG6100558.1"/>
    <property type="molecule type" value="Genomic_DNA"/>
</dbReference>
<dbReference type="InterPro" id="IPR050416">
    <property type="entry name" value="FAD-linked_Oxidoreductase"/>
</dbReference>
<dbReference type="PANTHER" id="PTHR42973:SF39">
    <property type="entry name" value="FAD-BINDING PCMH-TYPE DOMAIN-CONTAINING PROTEIN"/>
    <property type="match status" value="1"/>
</dbReference>
<dbReference type="InterPro" id="IPR016169">
    <property type="entry name" value="FAD-bd_PCMH_sub2"/>
</dbReference>
<evidence type="ECO:0000256" key="6">
    <source>
        <dbReference type="SAM" id="MobiDB-lite"/>
    </source>
</evidence>
<gene>
    <name evidence="8" type="ORF">IW249_000972</name>
</gene>
<dbReference type="InterPro" id="IPR016167">
    <property type="entry name" value="FAD-bd_PCMH_sub1"/>
</dbReference>
<dbReference type="Proteomes" id="UP000631791">
    <property type="component" value="Unassembled WGS sequence"/>
</dbReference>
<dbReference type="SUPFAM" id="SSF56176">
    <property type="entry name" value="FAD-binding/transporter-associated domain-like"/>
    <property type="match status" value="1"/>
</dbReference>
<evidence type="ECO:0000256" key="3">
    <source>
        <dbReference type="ARBA" id="ARBA00022630"/>
    </source>
</evidence>
<feature type="domain" description="FAD-binding PCMH-type" evidence="7">
    <location>
        <begin position="33"/>
        <end position="204"/>
    </location>
</feature>
<dbReference type="Gene3D" id="3.30.465.10">
    <property type="match status" value="1"/>
</dbReference>
<feature type="compositionally biased region" description="Polar residues" evidence="6">
    <location>
        <begin position="439"/>
        <end position="466"/>
    </location>
</feature>
<feature type="region of interest" description="Disordered" evidence="6">
    <location>
        <begin position="439"/>
        <end position="480"/>
    </location>
</feature>
<organism evidence="8 9">
    <name type="scientific">Micromonospora vinacea</name>
    <dbReference type="NCBI Taxonomy" id="709878"/>
    <lineage>
        <taxon>Bacteria</taxon>
        <taxon>Bacillati</taxon>
        <taxon>Actinomycetota</taxon>
        <taxon>Actinomycetes</taxon>
        <taxon>Micromonosporales</taxon>
        <taxon>Micromonosporaceae</taxon>
        <taxon>Micromonospora</taxon>
    </lineage>
</organism>
<keyword evidence="3" id="KW-0285">Flavoprotein</keyword>
<comment type="caution">
    <text evidence="8">The sequence shown here is derived from an EMBL/GenBank/DDBJ whole genome shotgun (WGS) entry which is preliminary data.</text>
</comment>